<keyword evidence="2" id="KW-1185">Reference proteome</keyword>
<name>A0A223P3W6_9SPHI</name>
<accession>A0A223P3W6</accession>
<dbReference type="RefSeq" id="WP_094572749.1">
    <property type="nucleotide sequence ID" value="NZ_CP022743.1"/>
</dbReference>
<dbReference type="SUPFAM" id="SSF53448">
    <property type="entry name" value="Nucleotide-diphospho-sugar transferases"/>
    <property type="match status" value="1"/>
</dbReference>
<dbReference type="AlphaFoldDB" id="A0A223P3W6"/>
<proteinExistence type="predicted"/>
<dbReference type="Gene3D" id="3.90.550.10">
    <property type="entry name" value="Spore Coat Polysaccharide Biosynthesis Protein SpsA, Chain A"/>
    <property type="match status" value="1"/>
</dbReference>
<evidence type="ECO:0000313" key="1">
    <source>
        <dbReference type="EMBL" id="ASU36782.1"/>
    </source>
</evidence>
<dbReference type="Proteomes" id="UP000215002">
    <property type="component" value="Chromosome"/>
</dbReference>
<protein>
    <recommendedName>
        <fullName evidence="3">Nucleotide-diphospho-sugar transferase domain-containing protein</fullName>
    </recommendedName>
</protein>
<dbReference type="EMBL" id="CP022743">
    <property type="protein sequence ID" value="ASU36782.1"/>
    <property type="molecule type" value="Genomic_DNA"/>
</dbReference>
<dbReference type="OrthoDB" id="786433at2"/>
<sequence length="310" mass="36344">MIKKIINKIKYELQFSNTSYYTRVSEKTKKLTYRSLLKRKVRSLPPIVLKPESASLTLATVSSKKNFYESVAALYSFCFWNKDVYLHYHEDGTLTDKEISFLKKMFPGIKIFLRVDENKKVKALLESKGLENCTQLREVFFLSIKLFDMIVEKTTAYLLHIDSDVLFFSRPDEILEVVEKRNYNGCYNRDVNNSYTFDDDTLGRYLTSPMIDLFNSGLLLHNFDEHFFPFINKVMEGNLYKTESWHLEQTLLAMFASEKGNFLGLPKQYDLARKEMFLGNKITSEHYVYGGGSAFHKDFIYKLYPLFKGK</sequence>
<gene>
    <name evidence="1" type="ORF">MuYL_4899</name>
</gene>
<evidence type="ECO:0008006" key="3">
    <source>
        <dbReference type="Google" id="ProtNLM"/>
    </source>
</evidence>
<organism evidence="1 2">
    <name type="scientific">Mucilaginibacter xinganensis</name>
    <dbReference type="NCBI Taxonomy" id="1234841"/>
    <lineage>
        <taxon>Bacteria</taxon>
        <taxon>Pseudomonadati</taxon>
        <taxon>Bacteroidota</taxon>
        <taxon>Sphingobacteriia</taxon>
        <taxon>Sphingobacteriales</taxon>
        <taxon>Sphingobacteriaceae</taxon>
        <taxon>Mucilaginibacter</taxon>
    </lineage>
</organism>
<reference evidence="1 2" key="1">
    <citation type="submission" date="2017-08" db="EMBL/GenBank/DDBJ databases">
        <title>Complete genome sequence of Mucilaginibacter sp. strain BJC16-A31.</title>
        <authorList>
            <consortium name="Henan University of Science and Technology"/>
            <person name="You X."/>
        </authorList>
    </citation>
    <scope>NUCLEOTIDE SEQUENCE [LARGE SCALE GENOMIC DNA]</scope>
    <source>
        <strain evidence="1 2">BJC16-A31</strain>
    </source>
</reference>
<dbReference type="KEGG" id="muc:MuYL_4899"/>
<dbReference type="InterPro" id="IPR029044">
    <property type="entry name" value="Nucleotide-diphossugar_trans"/>
</dbReference>
<evidence type="ECO:0000313" key="2">
    <source>
        <dbReference type="Proteomes" id="UP000215002"/>
    </source>
</evidence>